<dbReference type="OrthoDB" id="5948778at2759"/>
<gene>
    <name evidence="1" type="ORF">OS493_010468</name>
</gene>
<evidence type="ECO:0000313" key="2">
    <source>
        <dbReference type="Proteomes" id="UP001163046"/>
    </source>
</evidence>
<comment type="caution">
    <text evidence="1">The sequence shown here is derived from an EMBL/GenBank/DDBJ whole genome shotgun (WGS) entry which is preliminary data.</text>
</comment>
<reference evidence="1" key="1">
    <citation type="submission" date="2023-01" db="EMBL/GenBank/DDBJ databases">
        <title>Genome assembly of the deep-sea coral Lophelia pertusa.</title>
        <authorList>
            <person name="Herrera S."/>
            <person name="Cordes E."/>
        </authorList>
    </citation>
    <scope>NUCLEOTIDE SEQUENCE</scope>
    <source>
        <strain evidence="1">USNM1676648</strain>
        <tissue evidence="1">Polyp</tissue>
    </source>
</reference>
<keyword evidence="2" id="KW-1185">Reference proteome</keyword>
<dbReference type="Proteomes" id="UP001163046">
    <property type="component" value="Unassembled WGS sequence"/>
</dbReference>
<organism evidence="1 2">
    <name type="scientific">Desmophyllum pertusum</name>
    <dbReference type="NCBI Taxonomy" id="174260"/>
    <lineage>
        <taxon>Eukaryota</taxon>
        <taxon>Metazoa</taxon>
        <taxon>Cnidaria</taxon>
        <taxon>Anthozoa</taxon>
        <taxon>Hexacorallia</taxon>
        <taxon>Scleractinia</taxon>
        <taxon>Caryophylliina</taxon>
        <taxon>Caryophylliidae</taxon>
        <taxon>Desmophyllum</taxon>
    </lineage>
</organism>
<dbReference type="EMBL" id="MU825400">
    <property type="protein sequence ID" value="KAJ7392809.1"/>
    <property type="molecule type" value="Genomic_DNA"/>
</dbReference>
<evidence type="ECO:0000313" key="1">
    <source>
        <dbReference type="EMBL" id="KAJ7392809.1"/>
    </source>
</evidence>
<protein>
    <submittedName>
        <fullName evidence="1">Uncharacterized protein</fullName>
    </submittedName>
</protein>
<name>A0A9X0A4U1_9CNID</name>
<proteinExistence type="predicted"/>
<sequence>MAEAQPPSNECATCQTKTSLIITCKSGQHTFCQHCVTICLESRTTVENAQAGLLQVKTELIHCPLVEACWSQLESCLVHDIVDHITETRKENIARKLRRTNSVIPCPNENCTFAFYQPEENSFPNPLHIVSEMSSRILPYVQKPSQPSRLF</sequence>
<accession>A0A9X0A4U1</accession>
<dbReference type="AlphaFoldDB" id="A0A9X0A4U1"/>